<dbReference type="PANTHER" id="PTHR45855:SF23">
    <property type="entry name" value="TRANSCRIPTION FACTOR MEE8-RELATED"/>
    <property type="match status" value="1"/>
</dbReference>
<comment type="caution">
    <text evidence="3">The sequence shown here is derived from an EMBL/GenBank/DDBJ whole genome shotgun (WGS) entry which is preliminary data.</text>
</comment>
<dbReference type="EMBL" id="SWLB01000008">
    <property type="protein sequence ID" value="KAF3335822.1"/>
    <property type="molecule type" value="Genomic_DNA"/>
</dbReference>
<dbReference type="PANTHER" id="PTHR45855">
    <property type="entry name" value="TRANSCRIPTION FACTOR PIF1-RELATED"/>
    <property type="match status" value="1"/>
</dbReference>
<accession>A0A833R7A4</accession>
<dbReference type="GO" id="GO:0005634">
    <property type="term" value="C:nucleus"/>
    <property type="evidence" value="ECO:0007669"/>
    <property type="project" value="TreeGrafter"/>
</dbReference>
<protein>
    <submittedName>
        <fullName evidence="3">Uncharacterized protein</fullName>
    </submittedName>
</protein>
<evidence type="ECO:0000256" key="2">
    <source>
        <dbReference type="SAM" id="MobiDB-lite"/>
    </source>
</evidence>
<proteinExistence type="predicted"/>
<name>A0A833R7A4_9POAL</name>
<organism evidence="3 4">
    <name type="scientific">Carex littledalei</name>
    <dbReference type="NCBI Taxonomy" id="544730"/>
    <lineage>
        <taxon>Eukaryota</taxon>
        <taxon>Viridiplantae</taxon>
        <taxon>Streptophyta</taxon>
        <taxon>Embryophyta</taxon>
        <taxon>Tracheophyta</taxon>
        <taxon>Spermatophyta</taxon>
        <taxon>Magnoliopsida</taxon>
        <taxon>Liliopsida</taxon>
        <taxon>Poales</taxon>
        <taxon>Cyperaceae</taxon>
        <taxon>Cyperoideae</taxon>
        <taxon>Cariceae</taxon>
        <taxon>Carex</taxon>
        <taxon>Carex subgen. Euthyceras</taxon>
    </lineage>
</organism>
<evidence type="ECO:0000256" key="1">
    <source>
        <dbReference type="ARBA" id="ARBA00023125"/>
    </source>
</evidence>
<reference evidence="3" key="1">
    <citation type="submission" date="2020-01" db="EMBL/GenBank/DDBJ databases">
        <title>Genome sequence of Kobresia littledalei, the first chromosome-level genome in the family Cyperaceae.</title>
        <authorList>
            <person name="Qu G."/>
        </authorList>
    </citation>
    <scope>NUCLEOTIDE SEQUENCE</scope>
    <source>
        <strain evidence="3">C.B.Clarke</strain>
        <tissue evidence="3">Leaf</tissue>
    </source>
</reference>
<dbReference type="GO" id="GO:0003677">
    <property type="term" value="F:DNA binding"/>
    <property type="evidence" value="ECO:0007669"/>
    <property type="project" value="UniProtKB-KW"/>
</dbReference>
<dbReference type="OrthoDB" id="648385at2759"/>
<dbReference type="Proteomes" id="UP000623129">
    <property type="component" value="Unassembled WGS sequence"/>
</dbReference>
<sequence length="288" mass="31439">MDLISLELDTGSPMTLSMLDQLEPLELIWEKGPVEEPLWGPPASTVTSQLAVPLLTPREEESILIGEDEMAAWLHYPIDMADTRVDPNRQTVTGTGNLPLPVFLGKAAESGCQVVQPVLPEKDANSDCQLGRLGRVNCESKVKAGFEGHIELDKASILDATIVQVKSLQKQVKMFSRRCAMRPPMFPIGPPYMQSMPSIGIGMGMDTNMSVGMNLAMCMQPGMAPFGSGIPYLHINQTNQAPMFPYSHAGDPYHFPSIVPGQVSPQHSTANKMMEKRKQAESSDECSV</sequence>
<gene>
    <name evidence="3" type="ORF">FCM35_KLT20329</name>
</gene>
<keyword evidence="4" id="KW-1185">Reference proteome</keyword>
<evidence type="ECO:0000313" key="3">
    <source>
        <dbReference type="EMBL" id="KAF3335822.1"/>
    </source>
</evidence>
<feature type="region of interest" description="Disordered" evidence="2">
    <location>
        <begin position="262"/>
        <end position="288"/>
    </location>
</feature>
<dbReference type="InterPro" id="IPR031066">
    <property type="entry name" value="bHLH_ALC-like_plant"/>
</dbReference>
<evidence type="ECO:0000313" key="4">
    <source>
        <dbReference type="Proteomes" id="UP000623129"/>
    </source>
</evidence>
<keyword evidence="1" id="KW-0238">DNA-binding</keyword>
<dbReference type="AlphaFoldDB" id="A0A833R7A4"/>